<dbReference type="PROSITE" id="PS51393">
    <property type="entry name" value="LIPOXYGENASE_3"/>
    <property type="match status" value="1"/>
</dbReference>
<gene>
    <name evidence="7" type="ORF">TrCOL_g7516</name>
</gene>
<dbReference type="InterPro" id="IPR013819">
    <property type="entry name" value="LipOase_C"/>
</dbReference>
<evidence type="ECO:0000259" key="6">
    <source>
        <dbReference type="PROSITE" id="PS51393"/>
    </source>
</evidence>
<feature type="compositionally biased region" description="Polar residues" evidence="4">
    <location>
        <begin position="1"/>
        <end position="16"/>
    </location>
</feature>
<name>A0A9W7G9X9_9STRA</name>
<keyword evidence="5" id="KW-1133">Transmembrane helix</keyword>
<dbReference type="InterPro" id="IPR020834">
    <property type="entry name" value="LipOase_CS"/>
</dbReference>
<protein>
    <recommendedName>
        <fullName evidence="6">Lipoxygenase domain-containing protein</fullName>
    </recommendedName>
</protein>
<feature type="domain" description="Lipoxygenase" evidence="6">
    <location>
        <begin position="336"/>
        <end position="810"/>
    </location>
</feature>
<evidence type="ECO:0000256" key="3">
    <source>
        <dbReference type="ARBA" id="ARBA00023002"/>
    </source>
</evidence>
<keyword evidence="1" id="KW-0479">Metal-binding</keyword>
<dbReference type="PROSITE" id="PS00081">
    <property type="entry name" value="LIPOXYGENASE_2"/>
    <property type="match status" value="1"/>
</dbReference>
<reference evidence="8" key="1">
    <citation type="journal article" date="2023" name="Commun. Biol.">
        <title>Genome analysis of Parmales, the sister group of diatoms, reveals the evolutionary specialization of diatoms from phago-mixotrophs to photoautotrophs.</title>
        <authorList>
            <person name="Ban H."/>
            <person name="Sato S."/>
            <person name="Yoshikawa S."/>
            <person name="Yamada K."/>
            <person name="Nakamura Y."/>
            <person name="Ichinomiya M."/>
            <person name="Sato N."/>
            <person name="Blanc-Mathieu R."/>
            <person name="Endo H."/>
            <person name="Kuwata A."/>
            <person name="Ogata H."/>
        </authorList>
    </citation>
    <scope>NUCLEOTIDE SEQUENCE [LARGE SCALE GENOMIC DNA]</scope>
</reference>
<accession>A0A9W7G9X9</accession>
<dbReference type="AlphaFoldDB" id="A0A9W7G9X9"/>
<evidence type="ECO:0000256" key="4">
    <source>
        <dbReference type="SAM" id="MobiDB-lite"/>
    </source>
</evidence>
<dbReference type="Gene3D" id="3.10.450.60">
    <property type="match status" value="1"/>
</dbReference>
<feature type="region of interest" description="Disordered" evidence="4">
    <location>
        <begin position="1"/>
        <end position="28"/>
    </location>
</feature>
<evidence type="ECO:0000313" key="7">
    <source>
        <dbReference type="EMBL" id="GMI37478.1"/>
    </source>
</evidence>
<proteinExistence type="predicted"/>
<dbReference type="InterPro" id="IPR036226">
    <property type="entry name" value="LipOase_C_sf"/>
</dbReference>
<keyword evidence="5" id="KW-0812">Transmembrane</keyword>
<keyword evidence="3" id="KW-0560">Oxidoreductase</keyword>
<dbReference type="GO" id="GO:0034440">
    <property type="term" value="P:lipid oxidation"/>
    <property type="evidence" value="ECO:0007669"/>
    <property type="project" value="InterPro"/>
</dbReference>
<evidence type="ECO:0000313" key="8">
    <source>
        <dbReference type="Proteomes" id="UP001165065"/>
    </source>
</evidence>
<dbReference type="PANTHER" id="PTHR11771">
    <property type="entry name" value="LIPOXYGENASE"/>
    <property type="match status" value="1"/>
</dbReference>
<feature type="transmembrane region" description="Helical" evidence="5">
    <location>
        <begin position="53"/>
        <end position="73"/>
    </location>
</feature>
<keyword evidence="8" id="KW-1185">Reference proteome</keyword>
<dbReference type="SUPFAM" id="SSF48484">
    <property type="entry name" value="Lipoxigenase"/>
    <property type="match status" value="1"/>
</dbReference>
<evidence type="ECO:0000256" key="2">
    <source>
        <dbReference type="ARBA" id="ARBA00022964"/>
    </source>
</evidence>
<dbReference type="PRINTS" id="PR00087">
    <property type="entry name" value="LIPOXYGENASE"/>
</dbReference>
<dbReference type="InterPro" id="IPR000907">
    <property type="entry name" value="LipOase"/>
</dbReference>
<dbReference type="Gene3D" id="1.20.245.10">
    <property type="entry name" value="Lipoxygenase-1, Domain 5"/>
    <property type="match status" value="1"/>
</dbReference>
<keyword evidence="5" id="KW-0472">Membrane</keyword>
<dbReference type="GO" id="GO:0016702">
    <property type="term" value="F:oxidoreductase activity, acting on single donors with incorporation of molecular oxygen, incorporation of two atoms of oxygen"/>
    <property type="evidence" value="ECO:0007669"/>
    <property type="project" value="InterPro"/>
</dbReference>
<evidence type="ECO:0000256" key="1">
    <source>
        <dbReference type="ARBA" id="ARBA00022723"/>
    </source>
</evidence>
<comment type="caution">
    <text evidence="7">The sequence shown here is derived from an EMBL/GenBank/DDBJ whole genome shotgun (WGS) entry which is preliminary data.</text>
</comment>
<dbReference type="EMBL" id="BRYA01000074">
    <property type="protein sequence ID" value="GMI37478.1"/>
    <property type="molecule type" value="Genomic_DNA"/>
</dbReference>
<dbReference type="OrthoDB" id="186653at2759"/>
<sequence length="810" mass="90771">MTRALTPNIQTFGPESTNDDAPKRGLVGANGKKLNRMQSVYHDKGGNFNLKRFLALVSVAAVAGAMVLAYLSGAATDKSAPKSVSTGVTQSEMQAQPAGWRSSRGFCFSCANAPSRSWSWWFGWGSCECFAGWSGTCCDIPDLDEGECTDYGQDFKMIHDHSVVPGIPFHKDQVTTPCSNAWSIDALGQGVAPVVVNMIYVDIDENPPQHVLDALDDVKQATKENSYWTLLWEVLQMFAKIFTDDRDAEWEMIESLQTCANVAEDYAKDPTGLTALSTLGKCYEAEMDMIDEKYDGTYKPSLPEYNEFWRLIDPRESIMFAMVSDKTDTEPVNWIKDDDMFGWLRFVGSNPDMLRIATTTDLGADFPVTDAMYQLATGETTGTLSNALSEGRLFMLDFSIFPENGLSNNGKYLHSPKVLFAVPEDSSARMKTVAIQQYQKPTINHPTLGAPDPTRRDWNDPTLTDAEKQILIKWIMAKTSVQSAESSYFEVVTHFGRTHLVMEPFMIAANMAFHDTHPIGKLLTPHFEGTLHINQGAVDSLISKGGVIDKIFPPPIELTQTIAIQACKDFLENFNDNAFDKAFEKRGTLTYPPEYPFRDDGFLLWNAINEFTLEYIKVAYKSDKEMRKDPWLQCFWDMLVDPSEGMLKKAGDNSNNVLWSREYLSTFLSTIIWTASGQHAATNFPQKDVGAHVTMNPTAAWSEGKTGDAEIVTMQSWFDMLPPLSEALDQLNTEYLLGSVHYNRLGRYEEDYKAGHFQGDYRKAEIKFQAKLIEIQQTIHARNQKAGTMRGDVHAYEILLPDNTPLSINI</sequence>
<dbReference type="Proteomes" id="UP001165065">
    <property type="component" value="Unassembled WGS sequence"/>
</dbReference>
<organism evidence="7 8">
    <name type="scientific">Triparma columacea</name>
    <dbReference type="NCBI Taxonomy" id="722753"/>
    <lineage>
        <taxon>Eukaryota</taxon>
        <taxon>Sar</taxon>
        <taxon>Stramenopiles</taxon>
        <taxon>Ochrophyta</taxon>
        <taxon>Bolidophyceae</taxon>
        <taxon>Parmales</taxon>
        <taxon>Triparmaceae</taxon>
        <taxon>Triparma</taxon>
    </lineage>
</organism>
<dbReference type="Pfam" id="PF00305">
    <property type="entry name" value="Lipoxygenase"/>
    <property type="match status" value="1"/>
</dbReference>
<keyword evidence="2" id="KW-0223">Dioxygenase</keyword>
<dbReference type="GO" id="GO:0046872">
    <property type="term" value="F:metal ion binding"/>
    <property type="evidence" value="ECO:0007669"/>
    <property type="project" value="UniProtKB-KW"/>
</dbReference>
<evidence type="ECO:0000256" key="5">
    <source>
        <dbReference type="SAM" id="Phobius"/>
    </source>
</evidence>